<feature type="transmembrane region" description="Helical" evidence="6">
    <location>
        <begin position="115"/>
        <end position="133"/>
    </location>
</feature>
<feature type="transmembrane region" description="Helical" evidence="6">
    <location>
        <begin position="48"/>
        <end position="69"/>
    </location>
</feature>
<dbReference type="EMBL" id="JBHRXJ010000005">
    <property type="protein sequence ID" value="MFC3528264.1"/>
    <property type="molecule type" value="Genomic_DNA"/>
</dbReference>
<evidence type="ECO:0000256" key="4">
    <source>
        <dbReference type="ARBA" id="ARBA00022989"/>
    </source>
</evidence>
<dbReference type="Pfam" id="PF02588">
    <property type="entry name" value="YitT_membrane"/>
    <property type="match status" value="1"/>
</dbReference>
<name>A0ABV7R1N8_9RHOB</name>
<comment type="subcellular location">
    <subcellularLocation>
        <location evidence="1">Cell membrane</location>
        <topology evidence="1">Multi-pass membrane protein</topology>
    </subcellularLocation>
</comment>
<evidence type="ECO:0000313" key="8">
    <source>
        <dbReference type="Proteomes" id="UP001595721"/>
    </source>
</evidence>
<keyword evidence="5 6" id="KW-0472">Membrane</keyword>
<dbReference type="PANTHER" id="PTHR33545:SF5">
    <property type="entry name" value="UPF0750 MEMBRANE PROTEIN YITT"/>
    <property type="match status" value="1"/>
</dbReference>
<keyword evidence="8" id="KW-1185">Reference proteome</keyword>
<protein>
    <submittedName>
        <fullName evidence="7">YitT family protein</fullName>
    </submittedName>
</protein>
<feature type="transmembrane region" description="Helical" evidence="6">
    <location>
        <begin position="81"/>
        <end position="103"/>
    </location>
</feature>
<evidence type="ECO:0000313" key="7">
    <source>
        <dbReference type="EMBL" id="MFC3528264.1"/>
    </source>
</evidence>
<dbReference type="RefSeq" id="WP_374426462.1">
    <property type="nucleotide sequence ID" value="NZ_JBHRXJ010000005.1"/>
</dbReference>
<keyword evidence="4 6" id="KW-1133">Transmembrane helix</keyword>
<evidence type="ECO:0000256" key="1">
    <source>
        <dbReference type="ARBA" id="ARBA00004651"/>
    </source>
</evidence>
<keyword evidence="3 6" id="KW-0812">Transmembrane</keyword>
<dbReference type="InterPro" id="IPR003740">
    <property type="entry name" value="YitT"/>
</dbReference>
<evidence type="ECO:0000256" key="5">
    <source>
        <dbReference type="ARBA" id="ARBA00023136"/>
    </source>
</evidence>
<comment type="caution">
    <text evidence="7">The sequence shown here is derived from an EMBL/GenBank/DDBJ whole genome shotgun (WGS) entry which is preliminary data.</text>
</comment>
<gene>
    <name evidence="7" type="ORF">ACFOMH_08745</name>
</gene>
<evidence type="ECO:0000256" key="3">
    <source>
        <dbReference type="ARBA" id="ARBA00022692"/>
    </source>
</evidence>
<feature type="transmembrane region" description="Helical" evidence="6">
    <location>
        <begin position="154"/>
        <end position="175"/>
    </location>
</feature>
<feature type="transmembrane region" description="Helical" evidence="6">
    <location>
        <begin position="22"/>
        <end position="42"/>
    </location>
</feature>
<proteinExistence type="predicted"/>
<organism evidence="7 8">
    <name type="scientific">Paracoccus mangrovi</name>
    <dbReference type="NCBI Taxonomy" id="1715645"/>
    <lineage>
        <taxon>Bacteria</taxon>
        <taxon>Pseudomonadati</taxon>
        <taxon>Pseudomonadota</taxon>
        <taxon>Alphaproteobacteria</taxon>
        <taxon>Rhodobacterales</taxon>
        <taxon>Paracoccaceae</taxon>
        <taxon>Paracoccus</taxon>
    </lineage>
</organism>
<keyword evidence="2" id="KW-1003">Cell membrane</keyword>
<dbReference type="Proteomes" id="UP001595721">
    <property type="component" value="Unassembled WGS sequence"/>
</dbReference>
<dbReference type="InterPro" id="IPR051461">
    <property type="entry name" value="UPF0750_membrane"/>
</dbReference>
<accession>A0ABV7R1N8</accession>
<dbReference type="PANTHER" id="PTHR33545">
    <property type="entry name" value="UPF0750 MEMBRANE PROTEIN YITT-RELATED"/>
    <property type="match status" value="1"/>
</dbReference>
<evidence type="ECO:0000256" key="6">
    <source>
        <dbReference type="SAM" id="Phobius"/>
    </source>
</evidence>
<reference evidence="8" key="1">
    <citation type="journal article" date="2019" name="Int. J. Syst. Evol. Microbiol.">
        <title>The Global Catalogue of Microorganisms (GCM) 10K type strain sequencing project: providing services to taxonomists for standard genome sequencing and annotation.</title>
        <authorList>
            <consortium name="The Broad Institute Genomics Platform"/>
            <consortium name="The Broad Institute Genome Sequencing Center for Infectious Disease"/>
            <person name="Wu L."/>
            <person name="Ma J."/>
        </authorList>
    </citation>
    <scope>NUCLEOTIDE SEQUENCE [LARGE SCALE GENOMIC DNA]</scope>
    <source>
        <strain evidence="8">KCTC 42899</strain>
    </source>
</reference>
<evidence type="ECO:0000256" key="2">
    <source>
        <dbReference type="ARBA" id="ARBA00022475"/>
    </source>
</evidence>
<sequence>MSQPPDPQDSPKRHSPIEDAQGIAYGAFMAAVGVNLLTHLGFVTGQTAGLAILISYATGWGFAPVFFVVNLPFYWLGYKRLGLTFMLKSFVAVGLMSLLVAILPRGLEFGQVHPAVGAILIGFLVGSALLALFRHGASLGGIGIVALYLQDATGFRAGWTQLIFDICIFAAALFLRDGSTVAWSFLGALVLNLVIAINHRRDRYIV</sequence>
<feature type="transmembrane region" description="Helical" evidence="6">
    <location>
        <begin position="181"/>
        <end position="198"/>
    </location>
</feature>